<name>A0A9D1PG27_9FIRM</name>
<dbReference type="CDD" id="cd00383">
    <property type="entry name" value="trans_reg_C"/>
    <property type="match status" value="1"/>
</dbReference>
<protein>
    <recommendedName>
        <fullName evidence="1">Stage 0 sporulation protein A homolog</fullName>
    </recommendedName>
</protein>
<evidence type="ECO:0000313" key="12">
    <source>
        <dbReference type="EMBL" id="HIV39608.1"/>
    </source>
</evidence>
<evidence type="ECO:0000259" key="10">
    <source>
        <dbReference type="PROSITE" id="PS50110"/>
    </source>
</evidence>
<dbReference type="GO" id="GO:0000976">
    <property type="term" value="F:transcription cis-regulatory region binding"/>
    <property type="evidence" value="ECO:0007669"/>
    <property type="project" value="TreeGrafter"/>
</dbReference>
<keyword evidence="4" id="KW-0805">Transcription regulation</keyword>
<dbReference type="EMBL" id="DXIQ01000075">
    <property type="protein sequence ID" value="HIV39608.1"/>
    <property type="molecule type" value="Genomic_DNA"/>
</dbReference>
<dbReference type="SUPFAM" id="SSF52172">
    <property type="entry name" value="CheY-like"/>
    <property type="match status" value="1"/>
</dbReference>
<dbReference type="SUPFAM" id="SSF46894">
    <property type="entry name" value="C-terminal effector domain of the bipartite response regulators"/>
    <property type="match status" value="1"/>
</dbReference>
<evidence type="ECO:0000256" key="4">
    <source>
        <dbReference type="ARBA" id="ARBA00023015"/>
    </source>
</evidence>
<dbReference type="GO" id="GO:0006355">
    <property type="term" value="P:regulation of DNA-templated transcription"/>
    <property type="evidence" value="ECO:0007669"/>
    <property type="project" value="InterPro"/>
</dbReference>
<evidence type="ECO:0000256" key="7">
    <source>
        <dbReference type="ARBA" id="ARBA00024867"/>
    </source>
</evidence>
<dbReference type="PANTHER" id="PTHR48111">
    <property type="entry name" value="REGULATOR OF RPOS"/>
    <property type="match status" value="1"/>
</dbReference>
<dbReference type="GO" id="GO:0005829">
    <property type="term" value="C:cytosol"/>
    <property type="evidence" value="ECO:0007669"/>
    <property type="project" value="TreeGrafter"/>
</dbReference>
<dbReference type="SMART" id="SM00448">
    <property type="entry name" value="REC"/>
    <property type="match status" value="1"/>
</dbReference>
<dbReference type="Proteomes" id="UP000886814">
    <property type="component" value="Unassembled WGS sequence"/>
</dbReference>
<reference evidence="12" key="2">
    <citation type="submission" date="2021-04" db="EMBL/GenBank/DDBJ databases">
        <authorList>
            <person name="Gilroy R."/>
        </authorList>
    </citation>
    <scope>NUCLEOTIDE SEQUENCE</scope>
    <source>
        <strain evidence="12">CHK195-9823</strain>
    </source>
</reference>
<gene>
    <name evidence="12" type="ORF">H9747_11555</name>
</gene>
<proteinExistence type="predicted"/>
<dbReference type="Pfam" id="PF00072">
    <property type="entry name" value="Response_reg"/>
    <property type="match status" value="1"/>
</dbReference>
<keyword evidence="3" id="KW-0902">Two-component regulatory system</keyword>
<dbReference type="PANTHER" id="PTHR48111:SF1">
    <property type="entry name" value="TWO-COMPONENT RESPONSE REGULATOR ORR33"/>
    <property type="match status" value="1"/>
</dbReference>
<comment type="function">
    <text evidence="7">May play the central regulatory role in sporulation. It may be an element of the effector pathway responsible for the activation of sporulation genes in response to nutritional stress. Spo0A may act in concert with spo0H (a sigma factor) to control the expression of some genes that are critical to the sporulation process.</text>
</comment>
<dbReference type="InterPro" id="IPR011006">
    <property type="entry name" value="CheY-like_superfamily"/>
</dbReference>
<dbReference type="Gene3D" id="1.10.10.10">
    <property type="entry name" value="Winged helix-like DNA-binding domain superfamily/Winged helix DNA-binding domain"/>
    <property type="match status" value="1"/>
</dbReference>
<dbReference type="PROSITE" id="PS50110">
    <property type="entry name" value="RESPONSE_REGULATORY"/>
    <property type="match status" value="1"/>
</dbReference>
<dbReference type="AlphaFoldDB" id="A0A9D1PG27"/>
<evidence type="ECO:0000256" key="5">
    <source>
        <dbReference type="ARBA" id="ARBA00023125"/>
    </source>
</evidence>
<accession>A0A9D1PG27</accession>
<dbReference type="InterPro" id="IPR036388">
    <property type="entry name" value="WH-like_DNA-bd_sf"/>
</dbReference>
<organism evidence="12 13">
    <name type="scientific">Candidatus Blautia stercorigallinarum</name>
    <dbReference type="NCBI Taxonomy" id="2838501"/>
    <lineage>
        <taxon>Bacteria</taxon>
        <taxon>Bacillati</taxon>
        <taxon>Bacillota</taxon>
        <taxon>Clostridia</taxon>
        <taxon>Lachnospirales</taxon>
        <taxon>Lachnospiraceae</taxon>
        <taxon>Blautia</taxon>
    </lineage>
</organism>
<evidence type="ECO:0000256" key="6">
    <source>
        <dbReference type="ARBA" id="ARBA00023163"/>
    </source>
</evidence>
<dbReference type="InterPro" id="IPR001789">
    <property type="entry name" value="Sig_transdc_resp-reg_receiver"/>
</dbReference>
<dbReference type="InterPro" id="IPR016032">
    <property type="entry name" value="Sig_transdc_resp-reg_C-effctor"/>
</dbReference>
<keyword evidence="2 8" id="KW-0597">Phosphoprotein</keyword>
<dbReference type="Gene3D" id="3.40.50.2300">
    <property type="match status" value="1"/>
</dbReference>
<evidence type="ECO:0000256" key="2">
    <source>
        <dbReference type="ARBA" id="ARBA00022553"/>
    </source>
</evidence>
<keyword evidence="6" id="KW-0804">Transcription</keyword>
<dbReference type="FunFam" id="1.10.10.10:FF:000018">
    <property type="entry name" value="DNA-binding response regulator ResD"/>
    <property type="match status" value="1"/>
</dbReference>
<feature type="domain" description="OmpR/PhoB-type" evidence="11">
    <location>
        <begin position="127"/>
        <end position="223"/>
    </location>
</feature>
<evidence type="ECO:0000259" key="11">
    <source>
        <dbReference type="PROSITE" id="PS51755"/>
    </source>
</evidence>
<dbReference type="Gene3D" id="6.10.250.690">
    <property type="match status" value="1"/>
</dbReference>
<feature type="DNA-binding region" description="OmpR/PhoB-type" evidence="9">
    <location>
        <begin position="127"/>
        <end position="223"/>
    </location>
</feature>
<sequence length="225" mass="25383">MIYLVEDDESIRELVVYTLNSQGMEAEGFGTPSDFWKALENKVPDLILLDIMLPEEDGLDILAKLRKKSDTKNLPIAMLTAKGSEYDTVKGLDSGADDYIPKPFRMMELVSRIKALLRRSGKSGQADKEYSLDNLYVSQKKHQVKVGDREVVLTLKEFELLLLLLSNPGIVFTRAQLLDKIWGYQFDGESRTVDVHIRTLRQKLGEAGHYIETVRGMGYKIGGPS</sequence>
<dbReference type="SMART" id="SM00862">
    <property type="entry name" value="Trans_reg_C"/>
    <property type="match status" value="1"/>
</dbReference>
<feature type="domain" description="Response regulatory" evidence="10">
    <location>
        <begin position="1"/>
        <end position="117"/>
    </location>
</feature>
<evidence type="ECO:0000256" key="8">
    <source>
        <dbReference type="PROSITE-ProRule" id="PRU00169"/>
    </source>
</evidence>
<dbReference type="PROSITE" id="PS51755">
    <property type="entry name" value="OMPR_PHOB"/>
    <property type="match status" value="1"/>
</dbReference>
<evidence type="ECO:0000256" key="3">
    <source>
        <dbReference type="ARBA" id="ARBA00023012"/>
    </source>
</evidence>
<dbReference type="InterPro" id="IPR039420">
    <property type="entry name" value="WalR-like"/>
</dbReference>
<dbReference type="Pfam" id="PF00486">
    <property type="entry name" value="Trans_reg_C"/>
    <property type="match status" value="1"/>
</dbReference>
<evidence type="ECO:0000313" key="13">
    <source>
        <dbReference type="Proteomes" id="UP000886814"/>
    </source>
</evidence>
<evidence type="ECO:0000256" key="9">
    <source>
        <dbReference type="PROSITE-ProRule" id="PRU01091"/>
    </source>
</evidence>
<keyword evidence="5 9" id="KW-0238">DNA-binding</keyword>
<comment type="caution">
    <text evidence="12">The sequence shown here is derived from an EMBL/GenBank/DDBJ whole genome shotgun (WGS) entry which is preliminary data.</text>
</comment>
<reference evidence="12" key="1">
    <citation type="journal article" date="2021" name="PeerJ">
        <title>Extensive microbial diversity within the chicken gut microbiome revealed by metagenomics and culture.</title>
        <authorList>
            <person name="Gilroy R."/>
            <person name="Ravi A."/>
            <person name="Getino M."/>
            <person name="Pursley I."/>
            <person name="Horton D.L."/>
            <person name="Alikhan N.F."/>
            <person name="Baker D."/>
            <person name="Gharbi K."/>
            <person name="Hall N."/>
            <person name="Watson M."/>
            <person name="Adriaenssens E.M."/>
            <person name="Foster-Nyarko E."/>
            <person name="Jarju S."/>
            <person name="Secka A."/>
            <person name="Antonio M."/>
            <person name="Oren A."/>
            <person name="Chaudhuri R.R."/>
            <person name="La Ragione R."/>
            <person name="Hildebrand F."/>
            <person name="Pallen M.J."/>
        </authorList>
    </citation>
    <scope>NUCLEOTIDE SEQUENCE</scope>
    <source>
        <strain evidence="12">CHK195-9823</strain>
    </source>
</reference>
<dbReference type="GO" id="GO:0000156">
    <property type="term" value="F:phosphorelay response regulator activity"/>
    <property type="evidence" value="ECO:0007669"/>
    <property type="project" value="TreeGrafter"/>
</dbReference>
<dbReference type="GO" id="GO:0032993">
    <property type="term" value="C:protein-DNA complex"/>
    <property type="evidence" value="ECO:0007669"/>
    <property type="project" value="TreeGrafter"/>
</dbReference>
<evidence type="ECO:0000256" key="1">
    <source>
        <dbReference type="ARBA" id="ARBA00018672"/>
    </source>
</evidence>
<feature type="modified residue" description="4-aspartylphosphate" evidence="8">
    <location>
        <position position="50"/>
    </location>
</feature>
<dbReference type="InterPro" id="IPR001867">
    <property type="entry name" value="OmpR/PhoB-type_DNA-bd"/>
</dbReference>